<dbReference type="PANTHER" id="PTHR37461:SF1">
    <property type="entry name" value="ANTI-SIGMA-K FACTOR RSKA"/>
    <property type="match status" value="1"/>
</dbReference>
<dbReference type="InterPro" id="IPR051474">
    <property type="entry name" value="Anti-sigma-K/W_factor"/>
</dbReference>
<name>A0ABU2YGH8_9FLAO</name>
<organism evidence="4 5">
    <name type="scientific">Microcosmobacter mediterraneus</name>
    <dbReference type="NCBI Taxonomy" id="3075607"/>
    <lineage>
        <taxon>Bacteria</taxon>
        <taxon>Pseudomonadati</taxon>
        <taxon>Bacteroidota</taxon>
        <taxon>Flavobacteriia</taxon>
        <taxon>Flavobacteriales</taxon>
        <taxon>Flavobacteriaceae</taxon>
        <taxon>Microcosmobacter</taxon>
    </lineage>
</organism>
<feature type="domain" description="Anti-sigma K factor RskA C-terminal" evidence="3">
    <location>
        <begin position="135"/>
        <end position="249"/>
    </location>
</feature>
<evidence type="ECO:0000256" key="1">
    <source>
        <dbReference type="SAM" id="Coils"/>
    </source>
</evidence>
<keyword evidence="2" id="KW-0812">Transmembrane</keyword>
<dbReference type="EMBL" id="JAVRIA010000001">
    <property type="protein sequence ID" value="MDT0557289.1"/>
    <property type="molecule type" value="Genomic_DNA"/>
</dbReference>
<keyword evidence="2" id="KW-0472">Membrane</keyword>
<feature type="coiled-coil region" evidence="1">
    <location>
        <begin position="115"/>
        <end position="142"/>
    </location>
</feature>
<gene>
    <name evidence="4" type="ORF">RM697_01435</name>
</gene>
<accession>A0ABU2YGH8</accession>
<evidence type="ECO:0000256" key="2">
    <source>
        <dbReference type="SAM" id="Phobius"/>
    </source>
</evidence>
<dbReference type="Pfam" id="PF10099">
    <property type="entry name" value="RskA_C"/>
    <property type="match status" value="1"/>
</dbReference>
<proteinExistence type="predicted"/>
<keyword evidence="1" id="KW-0175">Coiled coil</keyword>
<evidence type="ECO:0000313" key="4">
    <source>
        <dbReference type="EMBL" id="MDT0557289.1"/>
    </source>
</evidence>
<keyword evidence="2" id="KW-1133">Transmembrane helix</keyword>
<dbReference type="Proteomes" id="UP001259492">
    <property type="component" value="Unassembled WGS sequence"/>
</dbReference>
<keyword evidence="5" id="KW-1185">Reference proteome</keyword>
<dbReference type="RefSeq" id="WP_311426060.1">
    <property type="nucleotide sequence ID" value="NZ_JAVRIA010000001.1"/>
</dbReference>
<evidence type="ECO:0000259" key="3">
    <source>
        <dbReference type="Pfam" id="PF10099"/>
    </source>
</evidence>
<reference evidence="4 5" key="1">
    <citation type="submission" date="2023-09" db="EMBL/GenBank/DDBJ databases">
        <authorList>
            <person name="Rey-Velasco X."/>
        </authorList>
    </citation>
    <scope>NUCLEOTIDE SEQUENCE [LARGE SCALE GENOMIC DNA]</scope>
    <source>
        <strain evidence="4 5">W332</strain>
    </source>
</reference>
<dbReference type="PANTHER" id="PTHR37461">
    <property type="entry name" value="ANTI-SIGMA-K FACTOR RSKA"/>
    <property type="match status" value="1"/>
</dbReference>
<protein>
    <submittedName>
        <fullName evidence="4">Anti-sigma factor</fullName>
    </submittedName>
</protein>
<dbReference type="InterPro" id="IPR018764">
    <property type="entry name" value="RskA_C"/>
</dbReference>
<evidence type="ECO:0000313" key="5">
    <source>
        <dbReference type="Proteomes" id="UP001259492"/>
    </source>
</evidence>
<feature type="transmembrane region" description="Helical" evidence="2">
    <location>
        <begin position="92"/>
        <end position="112"/>
    </location>
</feature>
<comment type="caution">
    <text evidence="4">The sequence shown here is derived from an EMBL/GenBank/DDBJ whole genome shotgun (WGS) entry which is preliminary data.</text>
</comment>
<sequence>MTDKTKIKETGLLEQYVLGELDAAQQLEIELLLKSDEELADYVLEIEKGFENLAIDNAITPPKVVKSNLLSEISNNTKVVSLSNENKSSNKWYLGIAASIAAFLLISTYFLYAELQNVKSDLEMVSNEKDMLMKDLNNMANNYDDLINWYDIISDPNAEQFILKGNDLSPEAKIVSYVNHEEKSVVINAELLPELDQNHDYQMWADVDGEMINMGLIPKSKGMIAMTYIDNAESLNITIEPLGGNDHPTVSRLISNVYL</sequence>